<keyword evidence="1" id="KW-0812">Transmembrane</keyword>
<protein>
    <submittedName>
        <fullName evidence="2">Uncharacterized protein</fullName>
    </submittedName>
</protein>
<sequence>MNISEIIFSGVLTLIIFIIIFLFLKVDKLEKEYHIFTDEHTLKK</sequence>
<gene>
    <name evidence="2" type="ORF">PM738_15170</name>
</gene>
<keyword evidence="1" id="KW-1133">Transmembrane helix</keyword>
<evidence type="ECO:0000313" key="3">
    <source>
        <dbReference type="Proteomes" id="UP001211987"/>
    </source>
</evidence>
<accession>A0AB35ISK7</accession>
<keyword evidence="1" id="KW-0472">Membrane</keyword>
<feature type="transmembrane region" description="Helical" evidence="1">
    <location>
        <begin position="6"/>
        <end position="24"/>
    </location>
</feature>
<proteinExistence type="predicted"/>
<comment type="caution">
    <text evidence="2">The sequence shown here is derived from an EMBL/GenBank/DDBJ whole genome shotgun (WGS) entry which is preliminary data.</text>
</comment>
<dbReference type="Proteomes" id="UP001211987">
    <property type="component" value="Unassembled WGS sequence"/>
</dbReference>
<evidence type="ECO:0000256" key="1">
    <source>
        <dbReference type="SAM" id="Phobius"/>
    </source>
</evidence>
<dbReference type="EMBL" id="JAQLKE010000031">
    <property type="protein sequence ID" value="MDB7085147.1"/>
    <property type="molecule type" value="Genomic_DNA"/>
</dbReference>
<dbReference type="RefSeq" id="WP_009300932.1">
    <property type="nucleotide sequence ID" value="NZ_JADPBJ010000011.1"/>
</dbReference>
<name>A0AB35ISK7_9FIRM</name>
<organism evidence="2 3">
    <name type="scientific">Thomasclavelia ramosa</name>
    <dbReference type="NCBI Taxonomy" id="1547"/>
    <lineage>
        <taxon>Bacteria</taxon>
        <taxon>Bacillati</taxon>
        <taxon>Bacillota</taxon>
        <taxon>Erysipelotrichia</taxon>
        <taxon>Erysipelotrichales</taxon>
        <taxon>Coprobacillaceae</taxon>
        <taxon>Thomasclavelia</taxon>
    </lineage>
</organism>
<dbReference type="AlphaFoldDB" id="A0AB35ISK7"/>
<evidence type="ECO:0000313" key="2">
    <source>
        <dbReference type="EMBL" id="MDB7085147.1"/>
    </source>
</evidence>
<reference evidence="2" key="1">
    <citation type="submission" date="2023-01" db="EMBL/GenBank/DDBJ databases">
        <title>Human gut microbiome strain richness.</title>
        <authorList>
            <person name="Chen-Liaw A."/>
        </authorList>
    </citation>
    <scope>NUCLEOTIDE SEQUENCE</scope>
    <source>
        <strain evidence="2">1001217st2_G6_1001217B_191108</strain>
    </source>
</reference>